<reference evidence="2" key="1">
    <citation type="journal article" date="2020" name="Stud. Mycol.">
        <title>101 Dothideomycetes genomes: a test case for predicting lifestyles and emergence of pathogens.</title>
        <authorList>
            <person name="Haridas S."/>
            <person name="Albert R."/>
            <person name="Binder M."/>
            <person name="Bloem J."/>
            <person name="Labutti K."/>
            <person name="Salamov A."/>
            <person name="Andreopoulos B."/>
            <person name="Baker S."/>
            <person name="Barry K."/>
            <person name="Bills G."/>
            <person name="Bluhm B."/>
            <person name="Cannon C."/>
            <person name="Castanera R."/>
            <person name="Culley D."/>
            <person name="Daum C."/>
            <person name="Ezra D."/>
            <person name="Gonzalez J."/>
            <person name="Henrissat B."/>
            <person name="Kuo A."/>
            <person name="Liang C."/>
            <person name="Lipzen A."/>
            <person name="Lutzoni F."/>
            <person name="Magnuson J."/>
            <person name="Mondo S."/>
            <person name="Nolan M."/>
            <person name="Ohm R."/>
            <person name="Pangilinan J."/>
            <person name="Park H.-J."/>
            <person name="Ramirez L."/>
            <person name="Alfaro M."/>
            <person name="Sun H."/>
            <person name="Tritt A."/>
            <person name="Yoshinaga Y."/>
            <person name="Zwiers L.-H."/>
            <person name="Turgeon B."/>
            <person name="Goodwin S."/>
            <person name="Spatafora J."/>
            <person name="Crous P."/>
            <person name="Grigoriev I."/>
        </authorList>
    </citation>
    <scope>NUCLEOTIDE SEQUENCE</scope>
    <source>
        <strain evidence="2">CBS 110217</strain>
    </source>
</reference>
<evidence type="ECO:0000313" key="2">
    <source>
        <dbReference type="EMBL" id="KAF2023858.1"/>
    </source>
</evidence>
<comment type="caution">
    <text evidence="2">The sequence shown here is derived from an EMBL/GenBank/DDBJ whole genome shotgun (WGS) entry which is preliminary data.</text>
</comment>
<evidence type="ECO:0000313" key="3">
    <source>
        <dbReference type="Proteomes" id="UP000799777"/>
    </source>
</evidence>
<organism evidence="2 3">
    <name type="scientific">Setomelanomma holmii</name>
    <dbReference type="NCBI Taxonomy" id="210430"/>
    <lineage>
        <taxon>Eukaryota</taxon>
        <taxon>Fungi</taxon>
        <taxon>Dikarya</taxon>
        <taxon>Ascomycota</taxon>
        <taxon>Pezizomycotina</taxon>
        <taxon>Dothideomycetes</taxon>
        <taxon>Pleosporomycetidae</taxon>
        <taxon>Pleosporales</taxon>
        <taxon>Pleosporineae</taxon>
        <taxon>Phaeosphaeriaceae</taxon>
        <taxon>Setomelanomma</taxon>
    </lineage>
</organism>
<evidence type="ECO:0000256" key="1">
    <source>
        <dbReference type="SAM" id="MobiDB-lite"/>
    </source>
</evidence>
<feature type="region of interest" description="Disordered" evidence="1">
    <location>
        <begin position="103"/>
        <end position="126"/>
    </location>
</feature>
<name>A0A9P4GW89_9PLEO</name>
<dbReference type="AlphaFoldDB" id="A0A9P4GW89"/>
<proteinExistence type="predicted"/>
<gene>
    <name evidence="2" type="ORF">EK21DRAFT_94550</name>
</gene>
<sequence length="126" mass="13234">MCGWVPCVQRYLELWLQRRYHALGADLGCGCSPNNACWCGTCLPATSHISSCVSAACSKFGNFETDVKSMLDMYGRYCATANVEFSTTPAATTAVTTAPAQAPSARAATKSLGVSSPTAAAGLNRR</sequence>
<keyword evidence="3" id="KW-1185">Reference proteome</keyword>
<dbReference type="EMBL" id="ML978320">
    <property type="protein sequence ID" value="KAF2023858.1"/>
    <property type="molecule type" value="Genomic_DNA"/>
</dbReference>
<accession>A0A9P4GW89</accession>
<dbReference type="Proteomes" id="UP000799777">
    <property type="component" value="Unassembled WGS sequence"/>
</dbReference>
<protein>
    <submittedName>
        <fullName evidence="2">Uncharacterized protein</fullName>
    </submittedName>
</protein>
<dbReference type="OrthoDB" id="5421290at2759"/>